<evidence type="ECO:0000256" key="3">
    <source>
        <dbReference type="ARBA" id="ARBA00022833"/>
    </source>
</evidence>
<dbReference type="PANTHER" id="PTHR47782">
    <property type="entry name" value="ZN(II)2CYS6 TRANSCRIPTION FACTOR (EUROFUNG)-RELATED"/>
    <property type="match status" value="1"/>
</dbReference>
<evidence type="ECO:0000259" key="8">
    <source>
        <dbReference type="SMART" id="SM00906"/>
    </source>
</evidence>
<organism evidence="9 10">
    <name type="scientific">Uncinula necator</name>
    <name type="common">Grape powdery mildew</name>
    <dbReference type="NCBI Taxonomy" id="52586"/>
    <lineage>
        <taxon>Eukaryota</taxon>
        <taxon>Fungi</taxon>
        <taxon>Dikarya</taxon>
        <taxon>Ascomycota</taxon>
        <taxon>Pezizomycotina</taxon>
        <taxon>Leotiomycetes</taxon>
        <taxon>Erysiphales</taxon>
        <taxon>Erysiphaceae</taxon>
        <taxon>Erysiphe</taxon>
    </lineage>
</organism>
<dbReference type="Pfam" id="PF04082">
    <property type="entry name" value="Fungal_trans"/>
    <property type="match status" value="1"/>
</dbReference>
<evidence type="ECO:0000313" key="10">
    <source>
        <dbReference type="Proteomes" id="UP000030854"/>
    </source>
</evidence>
<sequence>MVRPGGFVRLNSEDETARFLGPSSGIAMTRLVMEEAKKYTDSRTIRELVPDIRNRRSCRNDSGKGRKKKYPRVSALPAQVLPSLSVTEELLEVFNQKVLAQYLTPTLHEPSLKRDILDVYDGSSDPYQNFVVRIVLSISLQKLDSAYAGLADSYYLAAIEFLEEVIRPKDLKTLQCLVLVAQYSLLTPTQTAIYYIIGLATRICQQLGLTEEKTIAQDVSLGPVDPIQLDLRRRLAWIVLSMEYGLAHSMGRPNSFAPGQDEIGIKFFEPKDDKYITSEGILPGPISEKKVVAIHFLRMRLLQAEIRRKLYQMKRPEPKNENHPWYAEIQQKMKNWVEASPHTPNWSRTWFFGRYQTMIMMLFRPSPQVPQPMKQSAIKCYDAAAINIKSINNQMKTAMVDITWVFVLTIFQALNTILWTISYPEIRALHPKNELEIYVEIALDTISRCQDRWPGTGAAAQLYSKLAQACLRSYDLLGTPNSVSPNASQDDFPLVKSPHISMSDTNLPTGSYHSRVSNRSLDLSREQFNSPCLGEKSIDIKPETSSIDLVEQLSSNPQTSPQTNSAFDIQPLQVDYRFSYFPSENMQFIGLPVTSVTSHQFQPQKHKAQYLNFIDPSYSLYPITCSFDTSMHLNQDFDVKMIPESLSQEQQLELMENLEMNVLDEVGYVMNSSSPY</sequence>
<keyword evidence="10" id="KW-1185">Reference proteome</keyword>
<dbReference type="SMART" id="SM00906">
    <property type="entry name" value="Fungal_trans"/>
    <property type="match status" value="1"/>
</dbReference>
<proteinExistence type="predicted"/>
<keyword evidence="6" id="KW-0804">Transcription</keyword>
<dbReference type="HOGENOM" id="CLU_007548_1_0_1"/>
<protein>
    <submittedName>
        <fullName evidence="9">Putative fungal specific transcription factor domain-containing protein</fullName>
    </submittedName>
</protein>
<dbReference type="STRING" id="52586.A0A0B1PBB8"/>
<keyword evidence="2" id="KW-0479">Metal-binding</keyword>
<dbReference type="PANTHER" id="PTHR47782:SF8">
    <property type="entry name" value="ZN(II)2CYS6 TRANSCRIPTION FACTOR (EUROFUNG)"/>
    <property type="match status" value="1"/>
</dbReference>
<dbReference type="EMBL" id="JNVN01000780">
    <property type="protein sequence ID" value="KHJ34635.1"/>
    <property type="molecule type" value="Genomic_DNA"/>
</dbReference>
<gene>
    <name evidence="9" type="ORF">EV44_g2070</name>
</gene>
<dbReference type="GO" id="GO:0008270">
    <property type="term" value="F:zinc ion binding"/>
    <property type="evidence" value="ECO:0007669"/>
    <property type="project" value="InterPro"/>
</dbReference>
<evidence type="ECO:0000256" key="7">
    <source>
        <dbReference type="ARBA" id="ARBA00023242"/>
    </source>
</evidence>
<dbReference type="InterPro" id="IPR052202">
    <property type="entry name" value="Yeast_MetPath_Reg"/>
</dbReference>
<accession>A0A0B1PBB8</accession>
<reference evidence="9 10" key="1">
    <citation type="journal article" date="2014" name="BMC Genomics">
        <title>Adaptive genomic structural variation in the grape powdery mildew pathogen, Erysiphe necator.</title>
        <authorList>
            <person name="Jones L."/>
            <person name="Riaz S."/>
            <person name="Morales-Cruz A."/>
            <person name="Amrine K.C."/>
            <person name="McGuire B."/>
            <person name="Gubler W.D."/>
            <person name="Walker M.A."/>
            <person name="Cantu D."/>
        </authorList>
    </citation>
    <scope>NUCLEOTIDE SEQUENCE [LARGE SCALE GENOMIC DNA]</scope>
    <source>
        <strain evidence="10">c</strain>
    </source>
</reference>
<dbReference type="AlphaFoldDB" id="A0A0B1PBB8"/>
<dbReference type="Proteomes" id="UP000030854">
    <property type="component" value="Unassembled WGS sequence"/>
</dbReference>
<feature type="domain" description="Xylanolytic transcriptional activator regulatory" evidence="8">
    <location>
        <begin position="193"/>
        <end position="274"/>
    </location>
</feature>
<keyword evidence="4" id="KW-0805">Transcription regulation</keyword>
<dbReference type="GO" id="GO:0005634">
    <property type="term" value="C:nucleus"/>
    <property type="evidence" value="ECO:0007669"/>
    <property type="project" value="UniProtKB-SubCell"/>
</dbReference>
<evidence type="ECO:0000256" key="2">
    <source>
        <dbReference type="ARBA" id="ARBA00022723"/>
    </source>
</evidence>
<keyword evidence="7" id="KW-0539">Nucleus</keyword>
<evidence type="ECO:0000256" key="1">
    <source>
        <dbReference type="ARBA" id="ARBA00004123"/>
    </source>
</evidence>
<evidence type="ECO:0000256" key="5">
    <source>
        <dbReference type="ARBA" id="ARBA00023125"/>
    </source>
</evidence>
<evidence type="ECO:0000256" key="4">
    <source>
        <dbReference type="ARBA" id="ARBA00023015"/>
    </source>
</evidence>
<dbReference type="CDD" id="cd12148">
    <property type="entry name" value="fungal_TF_MHR"/>
    <property type="match status" value="1"/>
</dbReference>
<keyword evidence="5" id="KW-0238">DNA-binding</keyword>
<name>A0A0B1PBB8_UNCNE</name>
<dbReference type="GO" id="GO:0006351">
    <property type="term" value="P:DNA-templated transcription"/>
    <property type="evidence" value="ECO:0007669"/>
    <property type="project" value="InterPro"/>
</dbReference>
<dbReference type="GO" id="GO:0045944">
    <property type="term" value="P:positive regulation of transcription by RNA polymerase II"/>
    <property type="evidence" value="ECO:0007669"/>
    <property type="project" value="TreeGrafter"/>
</dbReference>
<keyword evidence="3" id="KW-0862">Zinc</keyword>
<comment type="subcellular location">
    <subcellularLocation>
        <location evidence="1">Nucleus</location>
    </subcellularLocation>
</comment>
<dbReference type="GO" id="GO:0043565">
    <property type="term" value="F:sequence-specific DNA binding"/>
    <property type="evidence" value="ECO:0007669"/>
    <property type="project" value="TreeGrafter"/>
</dbReference>
<evidence type="ECO:0000313" key="9">
    <source>
        <dbReference type="EMBL" id="KHJ34635.1"/>
    </source>
</evidence>
<dbReference type="GO" id="GO:0000981">
    <property type="term" value="F:DNA-binding transcription factor activity, RNA polymerase II-specific"/>
    <property type="evidence" value="ECO:0007669"/>
    <property type="project" value="TreeGrafter"/>
</dbReference>
<dbReference type="OMA" id="CFINCAQ"/>
<comment type="caution">
    <text evidence="9">The sequence shown here is derived from an EMBL/GenBank/DDBJ whole genome shotgun (WGS) entry which is preliminary data.</text>
</comment>
<dbReference type="InterPro" id="IPR007219">
    <property type="entry name" value="XnlR_reg_dom"/>
</dbReference>
<evidence type="ECO:0000256" key="6">
    <source>
        <dbReference type="ARBA" id="ARBA00023163"/>
    </source>
</evidence>